<comment type="pathway">
    <text evidence="2 10">Purine metabolism; purine nucleoside salvage.</text>
</comment>
<accession>A0ABT3CCK4</accession>
<evidence type="ECO:0000313" key="12">
    <source>
        <dbReference type="EMBL" id="MCV7227225.1"/>
    </source>
</evidence>
<dbReference type="InterPro" id="IPR035994">
    <property type="entry name" value="Nucleoside_phosphorylase_sf"/>
</dbReference>
<evidence type="ECO:0000256" key="8">
    <source>
        <dbReference type="ARBA" id="ARBA00022679"/>
    </source>
</evidence>
<dbReference type="Pfam" id="PF01048">
    <property type="entry name" value="PNP_UDP_1"/>
    <property type="match status" value="1"/>
</dbReference>
<dbReference type="NCBIfam" id="TIGR01698">
    <property type="entry name" value="PUNP"/>
    <property type="match status" value="1"/>
</dbReference>
<protein>
    <recommendedName>
        <fullName evidence="6 10">Purine nucleoside phosphorylase</fullName>
        <ecNumber evidence="5 10">2.4.2.1</ecNumber>
    </recommendedName>
    <alternativeName>
        <fullName evidence="10">Inosine-guanosine phosphorylase</fullName>
    </alternativeName>
</protein>
<evidence type="ECO:0000256" key="10">
    <source>
        <dbReference type="PIRNR" id="PIRNR000477"/>
    </source>
</evidence>
<evidence type="ECO:0000256" key="9">
    <source>
        <dbReference type="ARBA" id="ARBA00048556"/>
    </source>
</evidence>
<evidence type="ECO:0000313" key="13">
    <source>
        <dbReference type="Proteomes" id="UP001526201"/>
    </source>
</evidence>
<comment type="function">
    <text evidence="1">The purine nucleoside phosphorylases catalyze the phosphorolytic breakdown of the N-glycosidic bond in the beta-(deoxy)ribonucleoside molecules, with the formation of the corresponding free purine bases and pentose-1-phosphate. Cleaves guanosine, inosine, 2'-deoxyguanosine and 2'-deoxyinosine.</text>
</comment>
<dbReference type="PANTHER" id="PTHR11904">
    <property type="entry name" value="METHYLTHIOADENOSINE/PURINE NUCLEOSIDE PHOSPHORYLASE"/>
    <property type="match status" value="1"/>
</dbReference>
<comment type="caution">
    <text evidence="12">The sequence shown here is derived from an EMBL/GenBank/DDBJ whole genome shotgun (WGS) entry which is preliminary data.</text>
</comment>
<dbReference type="PROSITE" id="PS01240">
    <property type="entry name" value="PNP_MTAP_2"/>
    <property type="match status" value="1"/>
</dbReference>
<evidence type="ECO:0000259" key="11">
    <source>
        <dbReference type="Pfam" id="PF01048"/>
    </source>
</evidence>
<dbReference type="EMBL" id="JACKTY010000029">
    <property type="protein sequence ID" value="MCV7227225.1"/>
    <property type="molecule type" value="Genomic_DNA"/>
</dbReference>
<dbReference type="NCBIfam" id="TIGR01697">
    <property type="entry name" value="PNPH-PUNA-XAPA"/>
    <property type="match status" value="1"/>
</dbReference>
<dbReference type="InterPro" id="IPR000845">
    <property type="entry name" value="Nucleoside_phosphorylase_d"/>
</dbReference>
<dbReference type="GO" id="GO:0004731">
    <property type="term" value="F:purine-nucleoside phosphorylase activity"/>
    <property type="evidence" value="ECO:0007669"/>
    <property type="project" value="UniProtKB-EC"/>
</dbReference>
<evidence type="ECO:0000256" key="4">
    <source>
        <dbReference type="ARBA" id="ARBA00011233"/>
    </source>
</evidence>
<keyword evidence="7 10" id="KW-0328">Glycosyltransferase</keyword>
<evidence type="ECO:0000256" key="6">
    <source>
        <dbReference type="ARBA" id="ARBA00013834"/>
    </source>
</evidence>
<evidence type="ECO:0000256" key="5">
    <source>
        <dbReference type="ARBA" id="ARBA00011886"/>
    </source>
</evidence>
<feature type="domain" description="Nucleoside phosphorylase" evidence="11">
    <location>
        <begin position="65"/>
        <end position="300"/>
    </location>
</feature>
<evidence type="ECO:0000256" key="7">
    <source>
        <dbReference type="ARBA" id="ARBA00022676"/>
    </source>
</evidence>
<comment type="similarity">
    <text evidence="3 10">Belongs to the PNP/MTAP phosphorylase family.</text>
</comment>
<evidence type="ECO:0000256" key="3">
    <source>
        <dbReference type="ARBA" id="ARBA00006751"/>
    </source>
</evidence>
<sequence>MRELHQVAAAAKDDVLDIVQRRGCGHHSSIAPPLGSLSVSTDPAAAAQQAAAAIAERTGVARHDVAVVLGSGWAPAAGALGTPSAVVPMSELPGFTPPSAAGHGGQVISLTVADNRVLVLLGRIHAYEGHELRQVVHPVRTACATGVHTVVLTNAAGGLRSDFGVGQPVLISDHLNLTARSPLVGAQFVDLVDAYSPRLRALAREIDPSLTEGVYAGLPGPHYETPAEIRMLRTLGADLVGMSTVHETIAARAAGAQVLALSLVTNLAAGMTGEPLSHEEVLEAGRQSATAMGSLLGSVIARL</sequence>
<comment type="subunit">
    <text evidence="4">Homotrimer.</text>
</comment>
<dbReference type="PANTHER" id="PTHR11904:SF9">
    <property type="entry name" value="PURINE NUCLEOSIDE PHOSPHORYLASE-RELATED"/>
    <property type="match status" value="1"/>
</dbReference>
<proteinExistence type="inferred from homology"/>
<dbReference type="CDD" id="cd09009">
    <property type="entry name" value="PNP-EcPNPII_like"/>
    <property type="match status" value="1"/>
</dbReference>
<comment type="catalytic activity">
    <reaction evidence="9">
        <text>a purine 2'-deoxy-D-ribonucleoside + phosphate = a purine nucleobase + 2-deoxy-alpha-D-ribose 1-phosphate</text>
        <dbReference type="Rhea" id="RHEA:36431"/>
        <dbReference type="ChEBI" id="CHEBI:26386"/>
        <dbReference type="ChEBI" id="CHEBI:43474"/>
        <dbReference type="ChEBI" id="CHEBI:57259"/>
        <dbReference type="ChEBI" id="CHEBI:142361"/>
        <dbReference type="EC" id="2.4.2.1"/>
    </reaction>
</comment>
<dbReference type="PIRSF" id="PIRSF000477">
    <property type="entry name" value="PurNPase"/>
    <property type="match status" value="1"/>
</dbReference>
<evidence type="ECO:0000256" key="1">
    <source>
        <dbReference type="ARBA" id="ARBA00002678"/>
    </source>
</evidence>
<reference evidence="12 13" key="1">
    <citation type="journal article" date="2022" name="BMC Genomics">
        <title>Comparative genome analysis of mycobacteria focusing on tRNA and non-coding RNA.</title>
        <authorList>
            <person name="Behra P.R.K."/>
            <person name="Pettersson B.M.F."/>
            <person name="Ramesh M."/>
            <person name="Das S."/>
            <person name="Dasgupta S."/>
            <person name="Kirsebom L.A."/>
        </authorList>
    </citation>
    <scope>NUCLEOTIDE SEQUENCE [LARGE SCALE GENOMIC DNA]</scope>
    <source>
        <strain evidence="12 13">DSM 44078</strain>
    </source>
</reference>
<name>A0ABT3CCK4_9MYCO</name>
<dbReference type="NCBIfam" id="NF006054">
    <property type="entry name" value="PRK08202.1"/>
    <property type="match status" value="1"/>
</dbReference>
<dbReference type="InterPro" id="IPR011269">
    <property type="entry name" value="PUNP"/>
</dbReference>
<dbReference type="Proteomes" id="UP001526201">
    <property type="component" value="Unassembled WGS sequence"/>
</dbReference>
<dbReference type="InterPro" id="IPR018099">
    <property type="entry name" value="Purine_phosphorylase-2_CS"/>
</dbReference>
<keyword evidence="8 10" id="KW-0808">Transferase</keyword>
<evidence type="ECO:0000256" key="2">
    <source>
        <dbReference type="ARBA" id="ARBA00005058"/>
    </source>
</evidence>
<dbReference type="EC" id="2.4.2.1" evidence="5 10"/>
<dbReference type="SUPFAM" id="SSF53167">
    <property type="entry name" value="Purine and uridine phosphorylases"/>
    <property type="match status" value="1"/>
</dbReference>
<keyword evidence="13" id="KW-1185">Reference proteome</keyword>
<gene>
    <name evidence="12" type="ORF">H7J73_14410</name>
</gene>
<dbReference type="InterPro" id="IPR011268">
    <property type="entry name" value="Purine_phosphorylase"/>
</dbReference>
<dbReference type="Gene3D" id="3.40.50.1580">
    <property type="entry name" value="Nucleoside phosphorylase domain"/>
    <property type="match status" value="1"/>
</dbReference>
<organism evidence="12 13">
    <name type="scientific">Mycolicibacterium komossense</name>
    <dbReference type="NCBI Taxonomy" id="1779"/>
    <lineage>
        <taxon>Bacteria</taxon>
        <taxon>Bacillati</taxon>
        <taxon>Actinomycetota</taxon>
        <taxon>Actinomycetes</taxon>
        <taxon>Mycobacteriales</taxon>
        <taxon>Mycobacteriaceae</taxon>
        <taxon>Mycolicibacterium</taxon>
    </lineage>
</organism>